<dbReference type="Gene3D" id="3.60.21.10">
    <property type="match status" value="1"/>
</dbReference>
<evidence type="ECO:0000313" key="6">
    <source>
        <dbReference type="Proteomes" id="UP000003242"/>
    </source>
</evidence>
<evidence type="ECO:0000256" key="2">
    <source>
        <dbReference type="RuleBase" id="RU362039"/>
    </source>
</evidence>
<reference evidence="6" key="1">
    <citation type="submission" date="2009-12" db="EMBL/GenBank/DDBJ databases">
        <title>Sequence of Clostridiales genomosp. BVAB3 str. UPII9-5.</title>
        <authorList>
            <person name="Madupu R."/>
            <person name="Durkin A.S."/>
            <person name="Torralba M."/>
            <person name="Methe B."/>
            <person name="Sutton G.G."/>
            <person name="Strausberg R.L."/>
            <person name="Nelson K.E."/>
        </authorList>
    </citation>
    <scope>NUCLEOTIDE SEQUENCE [LARGE SCALE GENOMIC DNA]</scope>
    <source>
        <strain evidence="6">28L</strain>
    </source>
</reference>
<name>D3LWN1_9FIRM</name>
<dbReference type="InterPro" id="IPR029052">
    <property type="entry name" value="Metallo-depent_PP-like"/>
</dbReference>
<dbReference type="NCBIfam" id="NF006988">
    <property type="entry name" value="PRK09453.1"/>
    <property type="match status" value="1"/>
</dbReference>
<dbReference type="eggNOG" id="COG0622">
    <property type="taxonomic scope" value="Bacteria"/>
</dbReference>
<dbReference type="Proteomes" id="UP000004018">
    <property type="component" value="Unassembled WGS sequence"/>
</dbReference>
<evidence type="ECO:0000313" key="7">
    <source>
        <dbReference type="Proteomes" id="UP000004018"/>
    </source>
</evidence>
<reference evidence="5 7" key="3">
    <citation type="submission" date="2011-04" db="EMBL/GenBank/DDBJ databases">
        <authorList>
            <person name="Harkins D.M."/>
            <person name="Madupu R."/>
            <person name="Durkin A.S."/>
            <person name="Torralba M."/>
            <person name="Methe B."/>
            <person name="Sutton G.G."/>
            <person name="Nelson K.E."/>
        </authorList>
    </citation>
    <scope>NUCLEOTIDE SEQUENCE [LARGE SCALE GENOMIC DNA]</scope>
    <source>
        <strain evidence="5 7">UPII 199-6</strain>
    </source>
</reference>
<dbReference type="AlphaFoldDB" id="D3LWN1"/>
<dbReference type="NCBIfam" id="TIGR00040">
    <property type="entry name" value="yfcE"/>
    <property type="match status" value="1"/>
</dbReference>
<dbReference type="Proteomes" id="UP000003242">
    <property type="component" value="Unassembled WGS sequence"/>
</dbReference>
<dbReference type="OrthoDB" id="9800565at2"/>
<dbReference type="STRING" id="699218.HMPREF0889_0688"/>
<accession>D3LWN1</accession>
<keyword evidence="4" id="KW-0378">Hydrolase</keyword>
<keyword evidence="7" id="KW-1185">Reference proteome</keyword>
<reference evidence="4" key="2">
    <citation type="submission" date="2009-12" db="EMBL/GenBank/DDBJ databases">
        <authorList>
            <person name="Madupu R."/>
            <person name="Durkin A.S."/>
            <person name="Torralba M."/>
            <person name="Methe B."/>
            <person name="Sutton G.G."/>
            <person name="Strausberg R.L."/>
            <person name="Nelson K.E."/>
        </authorList>
    </citation>
    <scope>NUCLEOTIDE SEQUENCE</scope>
    <source>
        <strain evidence="4">28L</strain>
    </source>
</reference>
<comment type="cofactor">
    <cofactor evidence="2">
        <name>a divalent metal cation</name>
        <dbReference type="ChEBI" id="CHEBI:60240"/>
    </cofactor>
</comment>
<evidence type="ECO:0000256" key="1">
    <source>
        <dbReference type="ARBA" id="ARBA00008950"/>
    </source>
</evidence>
<organism evidence="4 6">
    <name type="scientific">Megasphaera lornae</name>
    <dbReference type="NCBI Taxonomy" id="1000568"/>
    <lineage>
        <taxon>Bacteria</taxon>
        <taxon>Bacillati</taxon>
        <taxon>Bacillota</taxon>
        <taxon>Negativicutes</taxon>
        <taxon>Veillonellales</taxon>
        <taxon>Veillonellaceae</taxon>
        <taxon>Megasphaera</taxon>
    </lineage>
</organism>
<feature type="domain" description="Calcineurin-like phosphoesterase" evidence="3">
    <location>
        <begin position="1"/>
        <end position="163"/>
    </location>
</feature>
<evidence type="ECO:0000313" key="4">
    <source>
        <dbReference type="EMBL" id="EFD93268.1"/>
    </source>
</evidence>
<dbReference type="InterPro" id="IPR000979">
    <property type="entry name" value="Phosphodiesterase_MJ0936/Vps29"/>
</dbReference>
<comment type="caution">
    <text evidence="4">The sequence shown here is derived from an EMBL/GenBank/DDBJ whole genome shotgun (WGS) entry which is preliminary data.</text>
</comment>
<dbReference type="GO" id="GO:0046872">
    <property type="term" value="F:metal ion binding"/>
    <property type="evidence" value="ECO:0007669"/>
    <property type="project" value="UniProtKB-KW"/>
</dbReference>
<evidence type="ECO:0000259" key="3">
    <source>
        <dbReference type="Pfam" id="PF12850"/>
    </source>
</evidence>
<dbReference type="RefSeq" id="WP_007391107.1">
    <property type="nucleotide sequence ID" value="NZ_ADGP01000033.1"/>
</dbReference>
<dbReference type="GO" id="GO:0016787">
    <property type="term" value="F:hydrolase activity"/>
    <property type="evidence" value="ECO:0007669"/>
    <property type="project" value="UniProtKB-UniRule"/>
</dbReference>
<dbReference type="SUPFAM" id="SSF56300">
    <property type="entry name" value="Metallo-dependent phosphatases"/>
    <property type="match status" value="1"/>
</dbReference>
<dbReference type="EC" id="3.1.4.-" evidence="2"/>
<keyword evidence="2" id="KW-0479">Metal-binding</keyword>
<evidence type="ECO:0000313" key="5">
    <source>
        <dbReference type="EMBL" id="EGL40244.1"/>
    </source>
</evidence>
<gene>
    <name evidence="4" type="ORF">HMPREF0889_0688</name>
    <name evidence="5" type="ORF">HMPREF1039_0729</name>
</gene>
<proteinExistence type="inferred from homology"/>
<protein>
    <recommendedName>
        <fullName evidence="2">Phosphoesterase</fullName>
        <ecNumber evidence="2">3.1.4.-</ecNumber>
    </recommendedName>
</protein>
<sequence>MKLLIASDIHGSAYYCRLLLTRLQEERPDTLLLLGDLLYHGPRNDLPREYAPKEVIRMLNDCPVRKLCVRGNCEAEVDQMVLNFAVLADYAFFYTGDRQIFLTHGHRYNLRRLPPSLHPGDLLLHGHTHVPAWQAFGNRNYYLNPGSVSLPKEESPHSFMTFDGHTFVWLDITDGQPYHTLCL</sequence>
<dbReference type="Pfam" id="PF12850">
    <property type="entry name" value="Metallophos_2"/>
    <property type="match status" value="1"/>
</dbReference>
<comment type="similarity">
    <text evidence="1 2">Belongs to the metallophosphoesterase superfamily. YfcE family.</text>
</comment>
<dbReference type="EMBL" id="AFIJ01000029">
    <property type="protein sequence ID" value="EGL40244.1"/>
    <property type="molecule type" value="Genomic_DNA"/>
</dbReference>
<dbReference type="InterPro" id="IPR024654">
    <property type="entry name" value="Calcineurin-like_PHP_lpxH"/>
</dbReference>
<dbReference type="EMBL" id="ADGP01000033">
    <property type="protein sequence ID" value="EFD93268.1"/>
    <property type="molecule type" value="Genomic_DNA"/>
</dbReference>